<dbReference type="EMBL" id="FNUY01000007">
    <property type="protein sequence ID" value="SEG60020.1"/>
    <property type="molecule type" value="Genomic_DNA"/>
</dbReference>
<proteinExistence type="predicted"/>
<evidence type="ECO:0000313" key="1">
    <source>
        <dbReference type="EMBL" id="SEG60020.1"/>
    </source>
</evidence>
<reference evidence="1 2" key="1">
    <citation type="submission" date="2016-10" db="EMBL/GenBank/DDBJ databases">
        <authorList>
            <person name="de Groot N.N."/>
        </authorList>
    </citation>
    <scope>NUCLEOTIDE SEQUENCE [LARGE SCALE GENOMIC DNA]</scope>
    <source>
        <strain evidence="1 2">DSM 26656</strain>
    </source>
</reference>
<dbReference type="Proteomes" id="UP000236743">
    <property type="component" value="Unassembled WGS sequence"/>
</dbReference>
<evidence type="ECO:0000313" key="2">
    <source>
        <dbReference type="Proteomes" id="UP000236743"/>
    </source>
</evidence>
<dbReference type="AlphaFoldDB" id="A0A1H6BH56"/>
<accession>A0A1H6BH56</accession>
<gene>
    <name evidence="1" type="ORF">SAMN04488115_107228</name>
</gene>
<sequence>MPQIWLSDEELGAMFGCSRAVARDRSIAHGWARRRSMDGLSRTKLPQEMFEEFLLDYAARLLAKSAADSSVAQLRGMLASAQRFERYPDLRQDNMAA</sequence>
<organism evidence="1 2">
    <name type="scientific">Bosea lathyri</name>
    <dbReference type="NCBI Taxonomy" id="1036778"/>
    <lineage>
        <taxon>Bacteria</taxon>
        <taxon>Pseudomonadati</taxon>
        <taxon>Pseudomonadota</taxon>
        <taxon>Alphaproteobacteria</taxon>
        <taxon>Hyphomicrobiales</taxon>
        <taxon>Boseaceae</taxon>
        <taxon>Bosea</taxon>
    </lineage>
</organism>
<protein>
    <submittedName>
        <fullName evidence="1">Uncharacterized protein</fullName>
    </submittedName>
</protein>
<keyword evidence="2" id="KW-1185">Reference proteome</keyword>
<name>A0A1H6BH56_9HYPH</name>